<name>A0ABP7BCR5_9MICO</name>
<sequence>MNGSRTRARGALARWGGALLLAGVVLGAALRLSGESPTALDVWWSEALATRTPGPVLQLALFMDFVGGGLVATAVPIVAVALLLALRRWRPAGYVALAALASALLVQVLKNVLGRARPEDILVTVDFGSFPSGHVAHAATLGVVAWLLVPRAWVAVLAGCWAVVMAFARTYVSAHWLTDIAGGALLGAGVALLAAALLSPEPVVARRPGRGTGGSPPPVA</sequence>
<dbReference type="SMART" id="SM00014">
    <property type="entry name" value="acidPPc"/>
    <property type="match status" value="1"/>
</dbReference>
<feature type="transmembrane region" description="Helical" evidence="1">
    <location>
        <begin position="65"/>
        <end position="85"/>
    </location>
</feature>
<organism evidence="3 4">
    <name type="scientific">Microbacterium marinilacus</name>
    <dbReference type="NCBI Taxonomy" id="415209"/>
    <lineage>
        <taxon>Bacteria</taxon>
        <taxon>Bacillati</taxon>
        <taxon>Actinomycetota</taxon>
        <taxon>Actinomycetes</taxon>
        <taxon>Micrococcales</taxon>
        <taxon>Microbacteriaceae</taxon>
        <taxon>Microbacterium</taxon>
    </lineage>
</organism>
<gene>
    <name evidence="3" type="ORF">GCM10022202_12670</name>
</gene>
<proteinExistence type="predicted"/>
<dbReference type="Gene3D" id="1.20.144.10">
    <property type="entry name" value="Phosphatidic acid phosphatase type 2/haloperoxidase"/>
    <property type="match status" value="1"/>
</dbReference>
<reference evidence="4" key="1">
    <citation type="journal article" date="2019" name="Int. J. Syst. Evol. Microbiol.">
        <title>The Global Catalogue of Microorganisms (GCM) 10K type strain sequencing project: providing services to taxonomists for standard genome sequencing and annotation.</title>
        <authorList>
            <consortium name="The Broad Institute Genomics Platform"/>
            <consortium name="The Broad Institute Genome Sequencing Center for Infectious Disease"/>
            <person name="Wu L."/>
            <person name="Ma J."/>
        </authorList>
    </citation>
    <scope>NUCLEOTIDE SEQUENCE [LARGE SCALE GENOMIC DNA]</scope>
    <source>
        <strain evidence="4">JCM 16546</strain>
    </source>
</reference>
<feature type="domain" description="Phosphatidic acid phosphatase type 2/haloperoxidase" evidence="2">
    <location>
        <begin position="92"/>
        <end position="195"/>
    </location>
</feature>
<comment type="caution">
    <text evidence="3">The sequence shown here is derived from an EMBL/GenBank/DDBJ whole genome shotgun (WGS) entry which is preliminary data.</text>
</comment>
<feature type="transmembrane region" description="Helical" evidence="1">
    <location>
        <begin position="180"/>
        <end position="198"/>
    </location>
</feature>
<keyword evidence="1" id="KW-0812">Transmembrane</keyword>
<dbReference type="Pfam" id="PF01569">
    <property type="entry name" value="PAP2"/>
    <property type="match status" value="1"/>
</dbReference>
<evidence type="ECO:0000256" key="1">
    <source>
        <dbReference type="SAM" id="Phobius"/>
    </source>
</evidence>
<accession>A0ABP7BCR5</accession>
<evidence type="ECO:0000259" key="2">
    <source>
        <dbReference type="SMART" id="SM00014"/>
    </source>
</evidence>
<feature type="transmembrane region" description="Helical" evidence="1">
    <location>
        <begin position="92"/>
        <end position="109"/>
    </location>
</feature>
<dbReference type="RefSeq" id="WP_221855079.1">
    <property type="nucleotide sequence ID" value="NZ_BAAAYV010000005.1"/>
</dbReference>
<keyword evidence="1" id="KW-0472">Membrane</keyword>
<dbReference type="PANTHER" id="PTHR14969">
    <property type="entry name" value="SPHINGOSINE-1-PHOSPHATE PHOSPHOHYDROLASE"/>
    <property type="match status" value="1"/>
</dbReference>
<evidence type="ECO:0000313" key="4">
    <source>
        <dbReference type="Proteomes" id="UP001410795"/>
    </source>
</evidence>
<keyword evidence="4" id="KW-1185">Reference proteome</keyword>
<protein>
    <recommendedName>
        <fullName evidence="2">Phosphatidic acid phosphatase type 2/haloperoxidase domain-containing protein</fullName>
    </recommendedName>
</protein>
<dbReference type="Proteomes" id="UP001410795">
    <property type="component" value="Unassembled WGS sequence"/>
</dbReference>
<dbReference type="PANTHER" id="PTHR14969:SF13">
    <property type="entry name" value="AT30094P"/>
    <property type="match status" value="1"/>
</dbReference>
<feature type="transmembrane region" description="Helical" evidence="1">
    <location>
        <begin position="12"/>
        <end position="30"/>
    </location>
</feature>
<dbReference type="EMBL" id="BAAAYV010000005">
    <property type="protein sequence ID" value="GAA3654098.1"/>
    <property type="molecule type" value="Genomic_DNA"/>
</dbReference>
<dbReference type="InterPro" id="IPR000326">
    <property type="entry name" value="PAP2/HPO"/>
</dbReference>
<keyword evidence="1" id="KW-1133">Transmembrane helix</keyword>
<dbReference type="InterPro" id="IPR036938">
    <property type="entry name" value="PAP2/HPO_sf"/>
</dbReference>
<dbReference type="SUPFAM" id="SSF48317">
    <property type="entry name" value="Acid phosphatase/Vanadium-dependent haloperoxidase"/>
    <property type="match status" value="1"/>
</dbReference>
<evidence type="ECO:0000313" key="3">
    <source>
        <dbReference type="EMBL" id="GAA3654098.1"/>
    </source>
</evidence>